<gene>
    <name evidence="13" type="primary">mcpB_1</name>
    <name evidence="13" type="ORF">NCTC10038_00426</name>
</gene>
<evidence type="ECO:0000313" key="14">
    <source>
        <dbReference type="Proteomes" id="UP000248640"/>
    </source>
</evidence>
<dbReference type="PANTHER" id="PTHR32089">
    <property type="entry name" value="METHYL-ACCEPTING CHEMOTAXIS PROTEIN MCPB"/>
    <property type="match status" value="1"/>
</dbReference>
<keyword evidence="2" id="KW-1003">Cell membrane</keyword>
<evidence type="ECO:0000256" key="1">
    <source>
        <dbReference type="ARBA" id="ARBA00004651"/>
    </source>
</evidence>
<dbReference type="InterPro" id="IPR032255">
    <property type="entry name" value="HBM"/>
</dbReference>
<dbReference type="RefSeq" id="WP_053253930.1">
    <property type="nucleotide sequence ID" value="NZ_CBCRXZ010000005.1"/>
</dbReference>
<evidence type="ECO:0000256" key="3">
    <source>
        <dbReference type="ARBA" id="ARBA00022481"/>
    </source>
</evidence>
<evidence type="ECO:0000313" key="13">
    <source>
        <dbReference type="EMBL" id="SQF89060.1"/>
    </source>
</evidence>
<dbReference type="GO" id="GO:0007165">
    <property type="term" value="P:signal transduction"/>
    <property type="evidence" value="ECO:0007669"/>
    <property type="project" value="UniProtKB-KW"/>
</dbReference>
<evidence type="ECO:0000256" key="6">
    <source>
        <dbReference type="ARBA" id="ARBA00022989"/>
    </source>
</evidence>
<dbReference type="EMBL" id="LS483372">
    <property type="protein sequence ID" value="SQF89060.1"/>
    <property type="molecule type" value="Genomic_DNA"/>
</dbReference>
<dbReference type="PROSITE" id="PS50111">
    <property type="entry name" value="CHEMOTAXIS_TRANSDUC_2"/>
    <property type="match status" value="1"/>
</dbReference>
<dbReference type="Pfam" id="PF16591">
    <property type="entry name" value="HBM"/>
    <property type="match status" value="1"/>
</dbReference>
<proteinExistence type="inferred from homology"/>
<keyword evidence="7 12" id="KW-0472">Membrane</keyword>
<dbReference type="CDD" id="cd06225">
    <property type="entry name" value="HAMP"/>
    <property type="match status" value="1"/>
</dbReference>
<organism evidence="13 14">
    <name type="scientific">Pseudomonas fluorescens</name>
    <dbReference type="NCBI Taxonomy" id="294"/>
    <lineage>
        <taxon>Bacteria</taxon>
        <taxon>Pseudomonadati</taxon>
        <taxon>Pseudomonadota</taxon>
        <taxon>Gammaproteobacteria</taxon>
        <taxon>Pseudomonadales</taxon>
        <taxon>Pseudomonadaceae</taxon>
        <taxon>Pseudomonas</taxon>
    </lineage>
</organism>
<dbReference type="InterPro" id="IPR004089">
    <property type="entry name" value="MCPsignal_dom"/>
</dbReference>
<protein>
    <submittedName>
        <fullName evidence="13">Putative methyl-accepting chemotaxis protein</fullName>
    </submittedName>
</protein>
<keyword evidence="10" id="KW-0175">Coiled coil</keyword>
<evidence type="ECO:0000256" key="8">
    <source>
        <dbReference type="ARBA" id="ARBA00023224"/>
    </source>
</evidence>
<evidence type="ECO:0000256" key="2">
    <source>
        <dbReference type="ARBA" id="ARBA00022475"/>
    </source>
</evidence>
<dbReference type="GO" id="GO:0006935">
    <property type="term" value="P:chemotaxis"/>
    <property type="evidence" value="ECO:0007669"/>
    <property type="project" value="UniProtKB-KW"/>
</dbReference>
<dbReference type="Proteomes" id="UP000248640">
    <property type="component" value="Chromosome 1"/>
</dbReference>
<keyword evidence="6 12" id="KW-1133">Transmembrane helix</keyword>
<reference evidence="13 14" key="1">
    <citation type="submission" date="2018-06" db="EMBL/GenBank/DDBJ databases">
        <authorList>
            <consortium name="Pathogen Informatics"/>
            <person name="Doyle S."/>
        </authorList>
    </citation>
    <scope>NUCLEOTIDE SEQUENCE [LARGE SCALE GENOMIC DNA]</scope>
    <source>
        <strain evidence="13 14">NCTC10038</strain>
    </source>
</reference>
<dbReference type="AlphaFoldDB" id="A0A3M3XU72"/>
<dbReference type="SUPFAM" id="SSF58104">
    <property type="entry name" value="Methyl-accepting chemotaxis protein (MCP) signaling domain"/>
    <property type="match status" value="1"/>
</dbReference>
<keyword evidence="3" id="KW-0488">Methylation</keyword>
<dbReference type="Pfam" id="PF00015">
    <property type="entry name" value="MCPsignal"/>
    <property type="match status" value="1"/>
</dbReference>
<keyword evidence="5 12" id="KW-0812">Transmembrane</keyword>
<feature type="coiled-coil region" evidence="10">
    <location>
        <begin position="222"/>
        <end position="259"/>
    </location>
</feature>
<dbReference type="GeneID" id="61636437"/>
<dbReference type="SMART" id="SM00283">
    <property type="entry name" value="MA"/>
    <property type="match status" value="1"/>
</dbReference>
<evidence type="ECO:0000256" key="5">
    <source>
        <dbReference type="ARBA" id="ARBA00022692"/>
    </source>
</evidence>
<dbReference type="CDD" id="cd11386">
    <property type="entry name" value="MCP_signal"/>
    <property type="match status" value="1"/>
</dbReference>
<feature type="region of interest" description="Disordered" evidence="11">
    <location>
        <begin position="409"/>
        <end position="431"/>
    </location>
</feature>
<dbReference type="InterPro" id="IPR003660">
    <property type="entry name" value="HAMP_dom"/>
</dbReference>
<feature type="compositionally biased region" description="Polar residues" evidence="11">
    <location>
        <begin position="415"/>
        <end position="429"/>
    </location>
</feature>
<accession>A0A3M3XU72</accession>
<dbReference type="PANTHER" id="PTHR32089:SF120">
    <property type="entry name" value="METHYL-ACCEPTING CHEMOTAXIS PROTEIN TLPQ"/>
    <property type="match status" value="1"/>
</dbReference>
<sequence>MIRPLTRLLGNLGITLKLALGFGLVLCLSLVIASTGWQALDASLARSQKLTILSQLAVVGEELRADRIVYRTLSDPASLVKIGLHIEKIDGLLVTLSPRFSDPINQQQLQQSRRFATGFKTALGGLENLIKQRETAQEQLKLGAVQASDVLAQLSSDLPNQDDERALDAVEQLRQAMEQAEDRARNPAWAAASLDSYAKGVDESIQALDRAEATVMTLPVNNVALKSALLDYRKQLARLKDAQLTTETTQNQLEQWLDQLLTESDLLSQDQTAKRDKEAGIARTLLLNVTAAALLVGALAAWLIAMQIVKPLHHALLAANRVAEGDLSQDITTTRRDELGQLQRSIGQMTLNLRGLIGGIGDSARQIASAAEQLSSVTEHSRAGVEEQKQETEQVATAMNEMLATSQEVARHAEQASNAATEADQQASAGDQVVAEAITHIEHLAQEMAHSSQAMQGLRQESQKIGSVLEVIKSVSEQTNLLALNAAIEAARAGEAGRGFAVVADEVRSLAQRTQQSAEEIEELIGSLQRGTQQVADIMDNSRSLTDNSVQLTRRAGDALANITRTVSVIQEMNPQIAAAAEEQTAVAEEINRSVLKVKDVSEQTSTASQETAAASVELARLGSDLQGWVGKFRV</sequence>
<dbReference type="Pfam" id="PF00672">
    <property type="entry name" value="HAMP"/>
    <property type="match status" value="1"/>
</dbReference>
<evidence type="ECO:0000256" key="12">
    <source>
        <dbReference type="SAM" id="Phobius"/>
    </source>
</evidence>
<evidence type="ECO:0000256" key="11">
    <source>
        <dbReference type="SAM" id="MobiDB-lite"/>
    </source>
</evidence>
<dbReference type="Gene3D" id="1.10.287.950">
    <property type="entry name" value="Methyl-accepting chemotaxis protein"/>
    <property type="match status" value="1"/>
</dbReference>
<name>A0A3M3XU72_PSEFL</name>
<evidence type="ECO:0000256" key="4">
    <source>
        <dbReference type="ARBA" id="ARBA00022500"/>
    </source>
</evidence>
<evidence type="ECO:0000256" key="7">
    <source>
        <dbReference type="ARBA" id="ARBA00023136"/>
    </source>
</evidence>
<comment type="subcellular location">
    <subcellularLocation>
        <location evidence="1">Cell membrane</location>
        <topology evidence="1">Multi-pass membrane protein</topology>
    </subcellularLocation>
</comment>
<dbReference type="SMART" id="SM00304">
    <property type="entry name" value="HAMP"/>
    <property type="match status" value="2"/>
</dbReference>
<comment type="similarity">
    <text evidence="9">Belongs to the methyl-accepting chemotaxis (MCP) protein family.</text>
</comment>
<evidence type="ECO:0000256" key="9">
    <source>
        <dbReference type="ARBA" id="ARBA00029447"/>
    </source>
</evidence>
<evidence type="ECO:0000256" key="10">
    <source>
        <dbReference type="SAM" id="Coils"/>
    </source>
</evidence>
<dbReference type="PROSITE" id="PS50885">
    <property type="entry name" value="HAMP"/>
    <property type="match status" value="1"/>
</dbReference>
<dbReference type="GO" id="GO:0005886">
    <property type="term" value="C:plasma membrane"/>
    <property type="evidence" value="ECO:0007669"/>
    <property type="project" value="UniProtKB-SubCell"/>
</dbReference>
<feature type="transmembrane region" description="Helical" evidence="12">
    <location>
        <begin position="285"/>
        <end position="305"/>
    </location>
</feature>
<dbReference type="FunFam" id="1.10.287.950:FF:000001">
    <property type="entry name" value="Methyl-accepting chemotaxis sensory transducer"/>
    <property type="match status" value="1"/>
</dbReference>
<dbReference type="SMART" id="SM01358">
    <property type="entry name" value="HBM"/>
    <property type="match status" value="1"/>
</dbReference>
<keyword evidence="8" id="KW-0807">Transducer</keyword>
<feature type="transmembrane region" description="Helical" evidence="12">
    <location>
        <begin position="20"/>
        <end position="40"/>
    </location>
</feature>
<keyword evidence="4" id="KW-0145">Chemotaxis</keyword>